<feature type="domain" description="GNAT-like C-terminal" evidence="2">
    <location>
        <begin position="279"/>
        <end position="438"/>
    </location>
</feature>
<gene>
    <name evidence="3" type="ORF">LZC95_19795</name>
</gene>
<dbReference type="Proteomes" id="UP001379533">
    <property type="component" value="Chromosome"/>
</dbReference>
<name>A0ABZ2KMZ8_9BACT</name>
<feature type="domain" description="GNAT-like N-terminal" evidence="1">
    <location>
        <begin position="3"/>
        <end position="261"/>
    </location>
</feature>
<protein>
    <submittedName>
        <fullName evidence="3">Uncharacterized protein</fullName>
    </submittedName>
</protein>
<evidence type="ECO:0000259" key="1">
    <source>
        <dbReference type="Pfam" id="PF22555"/>
    </source>
</evidence>
<dbReference type="InterPro" id="IPR054340">
    <property type="entry name" value="GNAT-like_C_phage-like"/>
</dbReference>
<dbReference type="Pfam" id="PF22559">
    <property type="entry name" value="GNAT-phage-like"/>
    <property type="match status" value="1"/>
</dbReference>
<proteinExistence type="predicted"/>
<dbReference type="RefSeq" id="WP_394849682.1">
    <property type="nucleotide sequence ID" value="NZ_CP089982.1"/>
</dbReference>
<dbReference type="Pfam" id="PF22555">
    <property type="entry name" value="DAM-like-phage1"/>
    <property type="match status" value="1"/>
</dbReference>
<accession>A0ABZ2KMZ8</accession>
<keyword evidence="4" id="KW-1185">Reference proteome</keyword>
<evidence type="ECO:0000313" key="3">
    <source>
        <dbReference type="EMBL" id="WXA99052.1"/>
    </source>
</evidence>
<reference evidence="3 4" key="1">
    <citation type="submission" date="2021-12" db="EMBL/GenBank/DDBJ databases">
        <title>Discovery of the Pendulisporaceae a myxobacterial family with distinct sporulation behavior and unique specialized metabolism.</title>
        <authorList>
            <person name="Garcia R."/>
            <person name="Popoff A."/>
            <person name="Bader C.D."/>
            <person name="Loehr J."/>
            <person name="Walesch S."/>
            <person name="Walt C."/>
            <person name="Boldt J."/>
            <person name="Bunk B."/>
            <person name="Haeckl F.J.F.P.J."/>
            <person name="Gunesch A.P."/>
            <person name="Birkelbach J."/>
            <person name="Nuebel U."/>
            <person name="Pietschmann T."/>
            <person name="Bach T."/>
            <person name="Mueller R."/>
        </authorList>
    </citation>
    <scope>NUCLEOTIDE SEQUENCE [LARGE SCALE GENOMIC DNA]</scope>
    <source>
        <strain evidence="3 4">MSr12523</strain>
    </source>
</reference>
<dbReference type="EMBL" id="CP089982">
    <property type="protein sequence ID" value="WXA99052.1"/>
    <property type="molecule type" value="Genomic_DNA"/>
</dbReference>
<organism evidence="3 4">
    <name type="scientific">Pendulispora brunnea</name>
    <dbReference type="NCBI Taxonomy" id="2905690"/>
    <lineage>
        <taxon>Bacteria</taxon>
        <taxon>Pseudomonadati</taxon>
        <taxon>Myxococcota</taxon>
        <taxon>Myxococcia</taxon>
        <taxon>Myxococcales</taxon>
        <taxon>Sorangiineae</taxon>
        <taxon>Pendulisporaceae</taxon>
        <taxon>Pendulispora</taxon>
    </lineage>
</organism>
<sequence length="454" mass="51214">MLFVGAIPRPFAEQALRVFDLQGSTEVFVCCSGSFRFEQGLMARSPDAVVHSNDVSLLSCAIGSLATGEPLAYHFKNDLEFLEEAVCGGSPLERLAALSLAVRMSHFHGASDHARRHREHFRVNVGYYLGLSKDRVAKYMETIRVRHFFAGDFRDHAAQAVQKGATLFAWPPTYRGGYERLYKFVDQNTEWSPPSYRVFDPKDLEGWVSTLRELGARFAVCADQRLEGLRPVGMYSAGRSKPLYLYASSGRNPSLRKRPETSDAIRYEPCDPCKLTETSRVTVALADNRVMNALKDKYLLAGLVHVTGQMGFVVFLDGALAGGYLYSDLRSLSGFRDPRLQRNTGIYLLSDFAVSRKRRLSKLVCMLASGQESVDVYDRRRLQRTVALVTTAFTERPVSMKYRGVFDLLTRRPGVLNYISEVRRADNQAIYREWWRRYALHPDRPATGSLAAES</sequence>
<evidence type="ECO:0000313" key="4">
    <source>
        <dbReference type="Proteomes" id="UP001379533"/>
    </source>
</evidence>
<dbReference type="InterPro" id="IPR054341">
    <property type="entry name" value="GNAT-like_N"/>
</dbReference>
<evidence type="ECO:0000259" key="2">
    <source>
        <dbReference type="Pfam" id="PF22559"/>
    </source>
</evidence>